<dbReference type="EMBL" id="KK365248">
    <property type="protein sequence ID" value="KCZ79613.1"/>
    <property type="molecule type" value="Genomic_DNA"/>
</dbReference>
<reference evidence="9" key="1">
    <citation type="submission" date="2013-02" db="EMBL/GenBank/DDBJ databases">
        <authorList>
            <consortium name="The Broad Institute Genome Sequencing Platform"/>
            <person name="Cuomo C."/>
            <person name="Becnel J."/>
            <person name="Sanscrainte N."/>
            <person name="Walker B."/>
            <person name="Young S.K."/>
            <person name="Zeng Q."/>
            <person name="Gargeya S."/>
            <person name="Fitzgerald M."/>
            <person name="Haas B."/>
            <person name="Abouelleil A."/>
            <person name="Alvarado L."/>
            <person name="Arachchi H.M."/>
            <person name="Berlin A.M."/>
            <person name="Chapman S.B."/>
            <person name="Dewar J."/>
            <person name="Goldberg J."/>
            <person name="Griggs A."/>
            <person name="Gujja S."/>
            <person name="Hansen M."/>
            <person name="Howarth C."/>
            <person name="Imamovic A."/>
            <person name="Larimer J."/>
            <person name="McCowan C."/>
            <person name="Murphy C."/>
            <person name="Neiman D."/>
            <person name="Pearson M."/>
            <person name="Priest M."/>
            <person name="Roberts A."/>
            <person name="Saif S."/>
            <person name="Shea T."/>
            <person name="Sisk P."/>
            <person name="Sykes S."/>
            <person name="Wortman J."/>
            <person name="Nusbaum C."/>
            <person name="Birren B."/>
        </authorList>
    </citation>
    <scope>NUCLEOTIDE SEQUENCE [LARGE SCALE GENOMIC DNA]</scope>
    <source>
        <strain evidence="9">PRA339</strain>
    </source>
</reference>
<dbReference type="InterPro" id="IPR007716">
    <property type="entry name" value="NPL4_Zn-bd_put"/>
</dbReference>
<dbReference type="VEuPathDB" id="MicrosporidiaDB:H312_02999"/>
<evidence type="ECO:0000256" key="3">
    <source>
        <dbReference type="ARBA" id="ARBA00019709"/>
    </source>
</evidence>
<dbReference type="GO" id="GO:0031965">
    <property type="term" value="C:nuclear membrane"/>
    <property type="evidence" value="ECO:0007669"/>
    <property type="project" value="UniProtKB-SubCell"/>
</dbReference>
<dbReference type="GO" id="GO:0043130">
    <property type="term" value="F:ubiquitin binding"/>
    <property type="evidence" value="ECO:0007669"/>
    <property type="project" value="TreeGrafter"/>
</dbReference>
<dbReference type="OrthoDB" id="10251089at2759"/>
<name>A0A059EX75_9MICR</name>
<dbReference type="HOGENOM" id="CLU_017172_3_0_1"/>
<dbReference type="SUPFAM" id="SSF90209">
    <property type="entry name" value="Ran binding protein zinc finger-like"/>
    <property type="match status" value="1"/>
</dbReference>
<evidence type="ECO:0000256" key="1">
    <source>
        <dbReference type="ARBA" id="ARBA00004335"/>
    </source>
</evidence>
<keyword evidence="4" id="KW-0479">Metal-binding</keyword>
<dbReference type="InterPro" id="IPR016563">
    <property type="entry name" value="Npl4"/>
</dbReference>
<dbReference type="InterPro" id="IPR036443">
    <property type="entry name" value="Znf_RanBP2_sf"/>
</dbReference>
<dbReference type="GO" id="GO:0006511">
    <property type="term" value="P:ubiquitin-dependent protein catabolic process"/>
    <property type="evidence" value="ECO:0007669"/>
    <property type="project" value="InterPro"/>
</dbReference>
<comment type="subcellular location">
    <subcellularLocation>
        <location evidence="2">Cytoplasm</location>
        <location evidence="2">Perinuclear region</location>
    </subcellularLocation>
    <subcellularLocation>
        <location evidence="1">Nucleus membrane</location>
        <topology evidence="1">Peripheral membrane protein</topology>
        <orientation evidence="1">Cytoplasmic side</orientation>
    </subcellularLocation>
</comment>
<dbReference type="GO" id="GO:0031625">
    <property type="term" value="F:ubiquitin protein ligase binding"/>
    <property type="evidence" value="ECO:0007669"/>
    <property type="project" value="TreeGrafter"/>
</dbReference>
<evidence type="ECO:0000313" key="9">
    <source>
        <dbReference type="Proteomes" id="UP000030655"/>
    </source>
</evidence>
<dbReference type="InterPro" id="IPR001876">
    <property type="entry name" value="Znf_RanBP2"/>
</dbReference>
<evidence type="ECO:0000256" key="2">
    <source>
        <dbReference type="ARBA" id="ARBA00004556"/>
    </source>
</evidence>
<evidence type="ECO:0000259" key="7">
    <source>
        <dbReference type="PROSITE" id="PS01358"/>
    </source>
</evidence>
<dbReference type="Proteomes" id="UP000030655">
    <property type="component" value="Unassembled WGS sequence"/>
</dbReference>
<gene>
    <name evidence="8" type="ORF">H312_02999</name>
</gene>
<proteinExistence type="predicted"/>
<dbReference type="SUPFAM" id="SSF54236">
    <property type="entry name" value="Ubiquitin-like"/>
    <property type="match status" value="1"/>
</dbReference>
<evidence type="ECO:0000313" key="8">
    <source>
        <dbReference type="EMBL" id="KCZ79613.1"/>
    </source>
</evidence>
<dbReference type="GO" id="GO:0008270">
    <property type="term" value="F:zinc ion binding"/>
    <property type="evidence" value="ECO:0007669"/>
    <property type="project" value="UniProtKB-KW"/>
</dbReference>
<dbReference type="GO" id="GO:0048471">
    <property type="term" value="C:perinuclear region of cytoplasm"/>
    <property type="evidence" value="ECO:0007669"/>
    <property type="project" value="UniProtKB-SubCell"/>
</dbReference>
<sequence length="476" mass="56578">MIIRIITPDERKRIEVEENDTLIKIIRDNFKYISFKARLSQNGDEIDPSYKINDLNMQDNAAIYLDNIEYEKAKEVDIKEETEASEEDSRLKIVDGKLIRKKDKLLCTHDSSAMCINCAPLEVYDKMYHLKNKIKYLSYNAYLKQGLKEEKNQNQILCNHLPTEKCMNCMNKVITLQVQRYRRIDHVEIHCKNELNHFFMLFSQTKKHRVAFLLGYYTDYDFVPLGRKAVVKTLYYPEQKNFPDGFVLLEREKDDLFFNLEMVGVILTSTNEEYIINNLQLFFIKNLQSKNKNLVTLILKNEEIEEYMVSDLMIDLHDKITPCSNPRVFKTFIDCQYREGEIIKREKYVPVEYFVVKLTHGFKDNSELFVSDVFLEKNCGMKKLNKYFNNEFNERTLSNYELVSRLSKEMDVTFLCKAIKKKDKSMFNEFINSNDFKKFINKLKEFDEEWKCNVCTYLNTKMGEFCEICNSKRISA</sequence>
<evidence type="ECO:0000256" key="5">
    <source>
        <dbReference type="ARBA" id="ARBA00022771"/>
    </source>
</evidence>
<accession>A0A059EX75</accession>
<dbReference type="InterPro" id="IPR029071">
    <property type="entry name" value="Ubiquitin-like_domsf"/>
</dbReference>
<protein>
    <recommendedName>
        <fullName evidence="3">Nuclear protein localization protein 4</fullName>
    </recommendedName>
</protein>
<keyword evidence="9" id="KW-1185">Reference proteome</keyword>
<dbReference type="Pfam" id="PF05020">
    <property type="entry name" value="zf-NPL4"/>
    <property type="match status" value="1"/>
</dbReference>
<dbReference type="InterPro" id="IPR007717">
    <property type="entry name" value="NPL4_C"/>
</dbReference>
<dbReference type="STRING" id="1288291.A0A059EX75"/>
<keyword evidence="5" id="KW-0863">Zinc-finger</keyword>
<dbReference type="AlphaFoldDB" id="A0A059EX75"/>
<dbReference type="PROSITE" id="PS01358">
    <property type="entry name" value="ZF_RANBP2_1"/>
    <property type="match status" value="1"/>
</dbReference>
<dbReference type="Pfam" id="PF05021">
    <property type="entry name" value="NPL4"/>
    <property type="match status" value="1"/>
</dbReference>
<dbReference type="PANTHER" id="PTHR12710">
    <property type="entry name" value="NUCLEAR PROTEIN LOCALIZATION 4"/>
    <property type="match status" value="1"/>
</dbReference>
<evidence type="ECO:0000256" key="6">
    <source>
        <dbReference type="ARBA" id="ARBA00022833"/>
    </source>
</evidence>
<evidence type="ECO:0000256" key="4">
    <source>
        <dbReference type="ARBA" id="ARBA00022723"/>
    </source>
</evidence>
<dbReference type="PANTHER" id="PTHR12710:SF0">
    <property type="entry name" value="NUCLEAR PROTEIN LOCALIZATION PROTEIN 4 HOMOLOG"/>
    <property type="match status" value="1"/>
</dbReference>
<organism evidence="8 9">
    <name type="scientific">Anncaliia algerae PRA339</name>
    <dbReference type="NCBI Taxonomy" id="1288291"/>
    <lineage>
        <taxon>Eukaryota</taxon>
        <taxon>Fungi</taxon>
        <taxon>Fungi incertae sedis</taxon>
        <taxon>Microsporidia</taxon>
        <taxon>Tubulinosematoidea</taxon>
        <taxon>Tubulinosematidae</taxon>
        <taxon>Anncaliia</taxon>
    </lineage>
</organism>
<dbReference type="Gene3D" id="2.30.30.380">
    <property type="entry name" value="Zn-finger domain of Sec23/24"/>
    <property type="match status" value="1"/>
</dbReference>
<keyword evidence="6" id="KW-0862">Zinc</keyword>
<feature type="domain" description="RanBP2-type" evidence="7">
    <location>
        <begin position="450"/>
        <end position="469"/>
    </location>
</feature>
<reference evidence="8 9" key="2">
    <citation type="submission" date="2014-03" db="EMBL/GenBank/DDBJ databases">
        <title>The Genome Sequence of Anncaliia algerae insect isolate PRA339.</title>
        <authorList>
            <consortium name="The Broad Institute Genome Sequencing Platform"/>
            <consortium name="The Broad Institute Genome Sequencing Center for Infectious Disease"/>
            <person name="Cuomo C."/>
            <person name="Becnel J."/>
            <person name="Sanscrainte N."/>
            <person name="Walker B."/>
            <person name="Young S.K."/>
            <person name="Zeng Q."/>
            <person name="Gargeya S."/>
            <person name="Fitzgerald M."/>
            <person name="Haas B."/>
            <person name="Abouelleil A."/>
            <person name="Alvarado L."/>
            <person name="Arachchi H.M."/>
            <person name="Berlin A.M."/>
            <person name="Chapman S.B."/>
            <person name="Dewar J."/>
            <person name="Goldberg J."/>
            <person name="Griggs A."/>
            <person name="Gujja S."/>
            <person name="Hansen M."/>
            <person name="Howarth C."/>
            <person name="Imamovic A."/>
            <person name="Larimer J."/>
            <person name="McCowan C."/>
            <person name="Murphy C."/>
            <person name="Neiman D."/>
            <person name="Pearson M."/>
            <person name="Priest M."/>
            <person name="Roberts A."/>
            <person name="Saif S."/>
            <person name="Shea T."/>
            <person name="Sisk P."/>
            <person name="Sykes S."/>
            <person name="Wortman J."/>
            <person name="Nusbaum C."/>
            <person name="Birren B."/>
        </authorList>
    </citation>
    <scope>NUCLEOTIDE SEQUENCE [LARGE SCALE GENOMIC DNA]</scope>
    <source>
        <strain evidence="8 9">PRA339</strain>
    </source>
</reference>